<keyword evidence="1" id="KW-0472">Membrane</keyword>
<accession>A0A433H9Y5</accession>
<comment type="caution">
    <text evidence="2">The sequence shown here is derived from an EMBL/GenBank/DDBJ whole genome shotgun (WGS) entry which is preliminary data.</text>
</comment>
<feature type="transmembrane region" description="Helical" evidence="1">
    <location>
        <begin position="156"/>
        <end position="177"/>
    </location>
</feature>
<reference evidence="2 3" key="1">
    <citation type="submission" date="2018-12" db="EMBL/GenBank/DDBJ databases">
        <title>Bacillus chawlae sp. nov., Bacillus glennii sp. nov., and Bacillus saganii sp. nov. Isolated from the Vehicle Assembly Building at Kennedy Space Center where the Viking Spacecraft were Assembled.</title>
        <authorList>
            <person name="Seuylemezian A."/>
            <person name="Vaishampayan P."/>
        </authorList>
    </citation>
    <scope>NUCLEOTIDE SEQUENCE [LARGE SCALE GENOMIC DNA]</scope>
    <source>
        <strain evidence="2 3">L5</strain>
    </source>
</reference>
<dbReference type="Proteomes" id="UP000267430">
    <property type="component" value="Unassembled WGS sequence"/>
</dbReference>
<feature type="transmembrane region" description="Helical" evidence="1">
    <location>
        <begin position="183"/>
        <end position="204"/>
    </location>
</feature>
<dbReference type="RefSeq" id="WP_126867111.1">
    <property type="nucleotide sequence ID" value="NZ_JAUSTX010000033.1"/>
</dbReference>
<feature type="transmembrane region" description="Helical" evidence="1">
    <location>
        <begin position="57"/>
        <end position="76"/>
    </location>
</feature>
<organism evidence="2 3">
    <name type="scientific">Peribacillus cavernae</name>
    <dbReference type="NCBI Taxonomy" id="1674310"/>
    <lineage>
        <taxon>Bacteria</taxon>
        <taxon>Bacillati</taxon>
        <taxon>Bacillota</taxon>
        <taxon>Bacilli</taxon>
        <taxon>Bacillales</taxon>
        <taxon>Bacillaceae</taxon>
        <taxon>Peribacillus</taxon>
    </lineage>
</organism>
<dbReference type="OrthoDB" id="2847560at2"/>
<evidence type="ECO:0000313" key="3">
    <source>
        <dbReference type="Proteomes" id="UP000267430"/>
    </source>
</evidence>
<keyword evidence="1" id="KW-0812">Transmembrane</keyword>
<dbReference type="EMBL" id="RYZZ01000044">
    <property type="protein sequence ID" value="RUQ25124.1"/>
    <property type="molecule type" value="Genomic_DNA"/>
</dbReference>
<feature type="transmembrane region" description="Helical" evidence="1">
    <location>
        <begin position="119"/>
        <end position="136"/>
    </location>
</feature>
<protein>
    <submittedName>
        <fullName evidence="2">Uncharacterized protein</fullName>
    </submittedName>
</protein>
<dbReference type="AlphaFoldDB" id="A0A433H9Y5"/>
<name>A0A433H9Y5_9BACI</name>
<feature type="transmembrane region" description="Helical" evidence="1">
    <location>
        <begin position="31"/>
        <end position="51"/>
    </location>
</feature>
<sequence length="237" mass="27514">MLSIDQDIKRRQLPEHIREHLQPFSTLQIKVIIGAFTFIGLDALVLIPLLFPVIKLVLYITIPLLIFISVWGIWLLIRNAENTELESLLFLGYLGIIGSLCYFILILKYSFMLGIISPIYYVGSFLIYISLIYLFFRHQFKKYSTLEKKLPKKTPAWQYTLVTISVPAGYIAAQYIMGFTPSILLSIMSVVYFVFCIFYIFILSRSFHKYFFIKANIHLVKFANKKLNQRSGIVNGK</sequence>
<feature type="transmembrane region" description="Helical" evidence="1">
    <location>
        <begin position="88"/>
        <end position="107"/>
    </location>
</feature>
<keyword evidence="1" id="KW-1133">Transmembrane helix</keyword>
<keyword evidence="3" id="KW-1185">Reference proteome</keyword>
<evidence type="ECO:0000256" key="1">
    <source>
        <dbReference type="SAM" id="Phobius"/>
    </source>
</evidence>
<evidence type="ECO:0000313" key="2">
    <source>
        <dbReference type="EMBL" id="RUQ25124.1"/>
    </source>
</evidence>
<gene>
    <name evidence="2" type="ORF">ELQ35_20885</name>
</gene>
<proteinExistence type="predicted"/>